<keyword evidence="8 10" id="KW-0975">Bacterial flagellum</keyword>
<dbReference type="PANTHER" id="PTHR30065:SF1">
    <property type="entry name" value="SURFACE PRESENTATION OF ANTIGENS PROTEIN SPAR"/>
    <property type="match status" value="1"/>
</dbReference>
<comment type="subcellular location">
    <subcellularLocation>
        <location evidence="10">Cell membrane</location>
        <topology evidence="10">Multi-pass membrane protein</topology>
    </subcellularLocation>
    <subcellularLocation>
        <location evidence="10">Bacterial flagellum basal body</location>
    </subcellularLocation>
</comment>
<feature type="transmembrane region" description="Helical" evidence="10">
    <location>
        <begin position="39"/>
        <end position="57"/>
    </location>
</feature>
<evidence type="ECO:0000313" key="12">
    <source>
        <dbReference type="Proteomes" id="UP000198960"/>
    </source>
</evidence>
<dbReference type="PRINTS" id="PR00953">
    <property type="entry name" value="TYPE3IMRPROT"/>
</dbReference>
<dbReference type="InterPro" id="IPR006303">
    <property type="entry name" value="FliR"/>
</dbReference>
<keyword evidence="11" id="KW-0969">Cilium</keyword>
<feature type="transmembrane region" description="Helical" evidence="10">
    <location>
        <begin position="6"/>
        <end position="27"/>
    </location>
</feature>
<feature type="transmembrane region" description="Helical" evidence="10">
    <location>
        <begin position="63"/>
        <end position="89"/>
    </location>
</feature>
<dbReference type="NCBIfam" id="TIGR01400">
    <property type="entry name" value="fliR"/>
    <property type="match status" value="1"/>
</dbReference>
<evidence type="ECO:0000256" key="6">
    <source>
        <dbReference type="ARBA" id="ARBA00022989"/>
    </source>
</evidence>
<evidence type="ECO:0000256" key="5">
    <source>
        <dbReference type="ARBA" id="ARBA00022692"/>
    </source>
</evidence>
<sequence>MDLEVPAATLVALLLATARATGFVLLAPPFNTRAIPAPVKGALALALSVALFTRIAPDLPEPTAGFLIVAAVTEVVIGAGLGFVVQVFFAAVQFAGDLIDVSGGFTLQPAYDPLSMNTSGSISRLHYLLATTLLFTSGGHLMIVRGFATSYEGLPVGGGVPTDHLAEVLITAFSMMFLAALQIAGPMVAVLLLADVALALLSRAAPALNIFAIGFPVKIMLTLALLGLTFPLLPPALDALLEQATRAVVSLRSG</sequence>
<dbReference type="STRING" id="673521.SAMN05660991_01750"/>
<keyword evidence="4 10" id="KW-1003">Cell membrane</keyword>
<dbReference type="OrthoDB" id="9807748at2"/>
<evidence type="ECO:0000256" key="3">
    <source>
        <dbReference type="ARBA" id="ARBA00021717"/>
    </source>
</evidence>
<dbReference type="EMBL" id="FOEE01000004">
    <property type="protein sequence ID" value="SEO78472.1"/>
    <property type="molecule type" value="Genomic_DNA"/>
</dbReference>
<dbReference type="Proteomes" id="UP000198960">
    <property type="component" value="Unassembled WGS sequence"/>
</dbReference>
<evidence type="ECO:0000256" key="4">
    <source>
        <dbReference type="ARBA" id="ARBA00022475"/>
    </source>
</evidence>
<protein>
    <recommendedName>
        <fullName evidence="3 9">Flagellar biosynthetic protein FliR</fullName>
    </recommendedName>
</protein>
<evidence type="ECO:0000256" key="1">
    <source>
        <dbReference type="ARBA" id="ARBA00002578"/>
    </source>
</evidence>
<comment type="similarity">
    <text evidence="2 10">Belongs to the FliR/MopE/SpaR family.</text>
</comment>
<dbReference type="GO" id="GO:0044780">
    <property type="term" value="P:bacterial-type flagellum assembly"/>
    <property type="evidence" value="ECO:0007669"/>
    <property type="project" value="UniProtKB-UniRule"/>
</dbReference>
<evidence type="ECO:0000256" key="8">
    <source>
        <dbReference type="ARBA" id="ARBA00023143"/>
    </source>
</evidence>
<evidence type="ECO:0000313" key="11">
    <source>
        <dbReference type="EMBL" id="SEO78472.1"/>
    </source>
</evidence>
<evidence type="ECO:0000256" key="2">
    <source>
        <dbReference type="ARBA" id="ARBA00009772"/>
    </source>
</evidence>
<organism evidence="11 12">
    <name type="scientific">Trujillonella endophytica</name>
    <dbReference type="NCBI Taxonomy" id="673521"/>
    <lineage>
        <taxon>Bacteria</taxon>
        <taxon>Bacillati</taxon>
        <taxon>Actinomycetota</taxon>
        <taxon>Actinomycetes</taxon>
        <taxon>Geodermatophilales</taxon>
        <taxon>Geodermatophilaceae</taxon>
        <taxon>Trujillonella</taxon>
    </lineage>
</organism>
<dbReference type="PANTHER" id="PTHR30065">
    <property type="entry name" value="FLAGELLAR BIOSYNTHETIC PROTEIN FLIR"/>
    <property type="match status" value="1"/>
</dbReference>
<comment type="function">
    <text evidence="1 10">Role in flagellar biosynthesis.</text>
</comment>
<dbReference type="GO" id="GO:0009425">
    <property type="term" value="C:bacterial-type flagellum basal body"/>
    <property type="evidence" value="ECO:0007669"/>
    <property type="project" value="UniProtKB-SubCell"/>
</dbReference>
<accession>A0A1H8SII1</accession>
<dbReference type="Pfam" id="PF01311">
    <property type="entry name" value="Bac_export_1"/>
    <property type="match status" value="1"/>
</dbReference>
<keyword evidence="11" id="KW-0282">Flagellum</keyword>
<keyword evidence="11" id="KW-0966">Cell projection</keyword>
<name>A0A1H8SII1_9ACTN</name>
<evidence type="ECO:0000256" key="9">
    <source>
        <dbReference type="NCBIfam" id="TIGR01400"/>
    </source>
</evidence>
<feature type="transmembrane region" description="Helical" evidence="10">
    <location>
        <begin position="168"/>
        <end position="201"/>
    </location>
</feature>
<dbReference type="AlphaFoldDB" id="A0A1H8SII1"/>
<keyword evidence="7 10" id="KW-0472">Membrane</keyword>
<proteinExistence type="inferred from homology"/>
<keyword evidence="6 10" id="KW-1133">Transmembrane helix</keyword>
<evidence type="ECO:0000256" key="10">
    <source>
        <dbReference type="RuleBase" id="RU362071"/>
    </source>
</evidence>
<dbReference type="InterPro" id="IPR002010">
    <property type="entry name" value="T3SS_IM_R"/>
</dbReference>
<dbReference type="GO" id="GO:0006605">
    <property type="term" value="P:protein targeting"/>
    <property type="evidence" value="ECO:0007669"/>
    <property type="project" value="UniProtKB-UniRule"/>
</dbReference>
<keyword evidence="5 10" id="KW-0812">Transmembrane</keyword>
<keyword evidence="12" id="KW-1185">Reference proteome</keyword>
<feature type="transmembrane region" description="Helical" evidence="10">
    <location>
        <begin position="208"/>
        <end position="233"/>
    </location>
</feature>
<reference evidence="12" key="1">
    <citation type="submission" date="2016-10" db="EMBL/GenBank/DDBJ databases">
        <authorList>
            <person name="Varghese N."/>
            <person name="Submissions S."/>
        </authorList>
    </citation>
    <scope>NUCLEOTIDE SEQUENCE [LARGE SCALE GENOMIC DNA]</scope>
    <source>
        <strain evidence="12">DSM 45413</strain>
    </source>
</reference>
<gene>
    <name evidence="11" type="ORF">SAMN05660991_01750</name>
</gene>
<dbReference type="GO" id="GO:0005886">
    <property type="term" value="C:plasma membrane"/>
    <property type="evidence" value="ECO:0007669"/>
    <property type="project" value="UniProtKB-SubCell"/>
</dbReference>
<dbReference type="RefSeq" id="WP_091942166.1">
    <property type="nucleotide sequence ID" value="NZ_FOEE01000004.1"/>
</dbReference>
<evidence type="ECO:0000256" key="7">
    <source>
        <dbReference type="ARBA" id="ARBA00023136"/>
    </source>
</evidence>
<feature type="transmembrane region" description="Helical" evidence="10">
    <location>
        <begin position="125"/>
        <end position="148"/>
    </location>
</feature>